<feature type="region of interest" description="Disordered" evidence="1">
    <location>
        <begin position="773"/>
        <end position="797"/>
    </location>
</feature>
<feature type="region of interest" description="Disordered" evidence="1">
    <location>
        <begin position="1665"/>
        <end position="1786"/>
    </location>
</feature>
<dbReference type="PROSITE" id="PS50010">
    <property type="entry name" value="DH_2"/>
    <property type="match status" value="1"/>
</dbReference>
<dbReference type="Gene3D" id="1.20.900.10">
    <property type="entry name" value="Dbl homology (DH) domain"/>
    <property type="match status" value="1"/>
</dbReference>
<dbReference type="GO" id="GO:0032955">
    <property type="term" value="P:regulation of division septum assembly"/>
    <property type="evidence" value="ECO:0007669"/>
    <property type="project" value="TreeGrafter"/>
</dbReference>
<feature type="region of interest" description="Disordered" evidence="1">
    <location>
        <begin position="1611"/>
        <end position="1646"/>
    </location>
</feature>
<feature type="compositionally biased region" description="Polar residues" evidence="1">
    <location>
        <begin position="881"/>
        <end position="905"/>
    </location>
</feature>
<evidence type="ECO:0000259" key="2">
    <source>
        <dbReference type="PROSITE" id="PS50010"/>
    </source>
</evidence>
<proteinExistence type="predicted"/>
<dbReference type="Proteomes" id="UP000267821">
    <property type="component" value="Unassembled WGS sequence"/>
</dbReference>
<protein>
    <recommendedName>
        <fullName evidence="2">DH domain-containing protein</fullName>
    </recommendedName>
</protein>
<accession>A0A3N4LWV8</accession>
<dbReference type="InParanoid" id="A0A3N4LWV8"/>
<sequence>MPASGESRVLSPDAATSEDPKSQPAKVTPSRTSKNPRTTTNGTSTYVSPYRQTPRSGSSPAVNSRATPSAVNSRTAPSAPAHAAKFKDIVNRFNETQDEKIPCPTNPTAASRVSPAVKNRKQPETKKAPPPWRPGGGSTKSTSKDTPKLRQNRSTSALSSHESKTTSRASSRASTISTTGEVKIKRPSTARPVEKGKNVSRREHDNVVLDGEFIVQGNEKRHGRSRSNIENDRPNLTLQTERSALRHRRSRSNVEVSSSPSKHQNLAIPTLATEIHPSIRSNVTSSSINSPLSPASPLSKVPLIQRKHNTKTISTSLRNPLSKTTSTGRSGFTGSESTNKRSTLSSLNVSPHSSRHIPQPSKSPTLRAYITAPPPKKSPELRSSRPRAQISSPAATPKPKTTRSTGSTATSAGQGKVDDSPRTTARTKKKIPELGSIDFAARRAAIQAAYTKTLSESSVKENQPKVVIKQSSVVSLKGAIEEEEEEEEEEGVGSPSSHSIKEAITPIQETIEEEQEDDGDLSVRPGPQTNVLPVTEIMGQDYHQEGVSQNKLNSEEAPGNNVQTLPYNSHLISEPSSSSVTPIDIQLPDEPLPAYREAAPESFSSAINHNNEKRVLTEGFSHPGSNDDDESVDMAQNVEMVERPASKRFSLSGLPSLRFQIDNLPTAKNKLPGEESPLSPFTRSLLTIGEPMKKSTHVPVIITPDSPVESRRPPPRMTDISEYLRPDSIATEWTDVTCGDESEYEQRQDIPRTTSSALQTELRGFTVGGVIYPPEARDSLDTPIIPSPVDSELYTPTEGENTILSFIDRYDEPREDFLSPYIDSPSSEYAAGVGETDVGENQSGEDGNYEGDEDEVSSCSEETMHSSSRPSAEGSEDWQNEGPSASKRLSLTRSQSPVTSRQSINDEPLPPTPPPKDDLYLPPVPRKNSVPFVELAFPRKPTTTMPMPNRTPLQNALSLPAIPTDNEPLGLAIRISSPYTIGLDTHGFESQGSSHRPNIPSLEHNYTAPAKTPFSPPSSSYSDPDGSRRSSTFTAPVASPRASEITLPSSLNASIRIPTIDSVSDQKNLTKRKNIMKELVDTEKAFFQDMTVTEEIYKGSANACSALTSEDVKVMFGNTDAIIQFSKAFQESLKAAVASVYVLKKPRSNLNSSSVSLANSMSGDENIRGSVVSELSFLSDDEKDRQTYVGEAFGEHLAKMEKVYGDYCKNHETAVIRLQKLEASQGVAIWLRVKLMDGQECKAVAEDLTNAWSLESLLIKPVQRILKYPLMLHSLLEVTPLDHPDYTALVWAEKEVRMVADRINELKKRKDILEKIVRKRNDTDIRHGISKLISRRAEMLRQTMGASEAVVDPQYNKLVENFNMHYVQLQVVFRDIDGYIAKTNEFFEQLLEISGSVKEFEDVSQTRYPELESKWRLFDSAMRDMVKAALSEHTHRVKKHCVEPIEALLRLFDNPQRLMVKRNKKSVDFARYNAIKEKGTVPDKKTKELADAYVALNEALIDELPKLFILTKKLVIVSLDNFVELQSQWNQTFSGALITAMPDISIPVRPKDIVANFSADYSYNESAIKDLGICNGKTVTTLKAITSPSGLGHLALSPSSISLDDKDMLSHHYRPNTADPVRDQRERCTSFSSRSVSSLDNHRRHSDEMTVAAAMSAIATAMPGASHMAGHTARARASSSVYPTRVQTTPTSPSVLRSLSAHSPLAPRPPTSHPRPSSSAAFAPVPETTVTPDFSRTSSPSPQIFSGAFSSALPMSDSEPSPGPSRSNSRQSNRTRGSESRRRPMTVAQDSAPLFVAVSLYEFNIDKQRREAGFPYLTYVQGEVFDVSTMYLAV</sequence>
<feature type="compositionally biased region" description="Low complexity" evidence="1">
    <location>
        <begin position="322"/>
        <end position="337"/>
    </location>
</feature>
<dbReference type="InterPro" id="IPR051492">
    <property type="entry name" value="Dynamin-Rho_GEF"/>
</dbReference>
<organism evidence="3 4">
    <name type="scientific">Terfezia boudieri ATCC MYA-4762</name>
    <dbReference type="NCBI Taxonomy" id="1051890"/>
    <lineage>
        <taxon>Eukaryota</taxon>
        <taxon>Fungi</taxon>
        <taxon>Dikarya</taxon>
        <taxon>Ascomycota</taxon>
        <taxon>Pezizomycotina</taxon>
        <taxon>Pezizomycetes</taxon>
        <taxon>Pezizales</taxon>
        <taxon>Pezizaceae</taxon>
        <taxon>Terfezia</taxon>
    </lineage>
</organism>
<dbReference type="CDD" id="cd00160">
    <property type="entry name" value="RhoGEF"/>
    <property type="match status" value="1"/>
</dbReference>
<reference evidence="3 4" key="1">
    <citation type="journal article" date="2018" name="Nat. Ecol. Evol.">
        <title>Pezizomycetes genomes reveal the molecular basis of ectomycorrhizal truffle lifestyle.</title>
        <authorList>
            <person name="Murat C."/>
            <person name="Payen T."/>
            <person name="Noel B."/>
            <person name="Kuo A."/>
            <person name="Morin E."/>
            <person name="Chen J."/>
            <person name="Kohler A."/>
            <person name="Krizsan K."/>
            <person name="Balestrini R."/>
            <person name="Da Silva C."/>
            <person name="Montanini B."/>
            <person name="Hainaut M."/>
            <person name="Levati E."/>
            <person name="Barry K.W."/>
            <person name="Belfiori B."/>
            <person name="Cichocki N."/>
            <person name="Clum A."/>
            <person name="Dockter R.B."/>
            <person name="Fauchery L."/>
            <person name="Guy J."/>
            <person name="Iotti M."/>
            <person name="Le Tacon F."/>
            <person name="Lindquist E.A."/>
            <person name="Lipzen A."/>
            <person name="Malagnac F."/>
            <person name="Mello A."/>
            <person name="Molinier V."/>
            <person name="Miyauchi S."/>
            <person name="Poulain J."/>
            <person name="Riccioni C."/>
            <person name="Rubini A."/>
            <person name="Sitrit Y."/>
            <person name="Splivallo R."/>
            <person name="Traeger S."/>
            <person name="Wang M."/>
            <person name="Zifcakova L."/>
            <person name="Wipf D."/>
            <person name="Zambonelli A."/>
            <person name="Paolocci F."/>
            <person name="Nowrousian M."/>
            <person name="Ottonello S."/>
            <person name="Baldrian P."/>
            <person name="Spatafora J.W."/>
            <person name="Henrissat B."/>
            <person name="Nagy L.G."/>
            <person name="Aury J.M."/>
            <person name="Wincker P."/>
            <person name="Grigoriev I.V."/>
            <person name="Bonfante P."/>
            <person name="Martin F.M."/>
        </authorList>
    </citation>
    <scope>NUCLEOTIDE SEQUENCE [LARGE SCALE GENOMIC DNA]</scope>
    <source>
        <strain evidence="3 4">ATCC MYA-4762</strain>
    </source>
</reference>
<feature type="compositionally biased region" description="Basic and acidic residues" evidence="1">
    <location>
        <begin position="192"/>
        <end position="204"/>
    </location>
</feature>
<dbReference type="PANTHER" id="PTHR22834:SF20">
    <property type="entry name" value="SH3 DOMAIN-CONTAINING PROTEIN"/>
    <property type="match status" value="1"/>
</dbReference>
<dbReference type="PANTHER" id="PTHR22834">
    <property type="entry name" value="NUCLEAR FUSION PROTEIN FUS2"/>
    <property type="match status" value="1"/>
</dbReference>
<feature type="region of interest" description="Disordered" evidence="1">
    <location>
        <begin position="986"/>
        <end position="1039"/>
    </location>
</feature>
<dbReference type="OrthoDB" id="10256089at2759"/>
<feature type="region of interest" description="Disordered" evidence="1">
    <location>
        <begin position="1"/>
        <end position="204"/>
    </location>
</feature>
<dbReference type="InterPro" id="IPR000219">
    <property type="entry name" value="DH_dom"/>
</dbReference>
<feature type="compositionally biased region" description="Basic and acidic residues" evidence="1">
    <location>
        <begin position="85"/>
        <end position="101"/>
    </location>
</feature>
<dbReference type="SMART" id="SM00325">
    <property type="entry name" value="RhoGEF"/>
    <property type="match status" value="1"/>
</dbReference>
<keyword evidence="4" id="KW-1185">Reference proteome</keyword>
<feature type="compositionally biased region" description="Acidic residues" evidence="1">
    <location>
        <begin position="847"/>
        <end position="856"/>
    </location>
</feature>
<feature type="compositionally biased region" description="Polar residues" evidence="1">
    <location>
        <begin position="311"/>
        <end position="321"/>
    </location>
</feature>
<evidence type="ECO:0000313" key="3">
    <source>
        <dbReference type="EMBL" id="RPB27374.1"/>
    </source>
</evidence>
<dbReference type="SUPFAM" id="SSF48065">
    <property type="entry name" value="DBL homology domain (DH-domain)"/>
    <property type="match status" value="1"/>
</dbReference>
<feature type="compositionally biased region" description="Low complexity" evidence="1">
    <location>
        <begin position="857"/>
        <end position="868"/>
    </location>
</feature>
<dbReference type="GO" id="GO:0005737">
    <property type="term" value="C:cytoplasm"/>
    <property type="evidence" value="ECO:0007669"/>
    <property type="project" value="TreeGrafter"/>
</dbReference>
<feature type="compositionally biased region" description="Low complexity" evidence="1">
    <location>
        <begin position="1758"/>
        <end position="1775"/>
    </location>
</feature>
<feature type="region of interest" description="Disordered" evidence="1">
    <location>
        <begin position="282"/>
        <end position="430"/>
    </location>
</feature>
<dbReference type="InterPro" id="IPR027267">
    <property type="entry name" value="AH/BAR_dom_sf"/>
</dbReference>
<dbReference type="InterPro" id="IPR035899">
    <property type="entry name" value="DBL_dom_sf"/>
</dbReference>
<dbReference type="CDD" id="cd07589">
    <property type="entry name" value="BAR_DNMBP"/>
    <property type="match status" value="1"/>
</dbReference>
<feature type="compositionally biased region" description="Acidic residues" evidence="1">
    <location>
        <begin position="481"/>
        <end position="491"/>
    </location>
</feature>
<feature type="compositionally biased region" description="Low complexity" evidence="1">
    <location>
        <begin position="166"/>
        <end position="179"/>
    </location>
</feature>
<dbReference type="EMBL" id="ML121531">
    <property type="protein sequence ID" value="RPB27374.1"/>
    <property type="molecule type" value="Genomic_DNA"/>
</dbReference>
<dbReference type="Pfam" id="PF00621">
    <property type="entry name" value="RhoGEF"/>
    <property type="match status" value="1"/>
</dbReference>
<feature type="compositionally biased region" description="Acidic residues" evidence="1">
    <location>
        <begin position="510"/>
        <end position="520"/>
    </location>
</feature>
<feature type="compositionally biased region" description="Polar residues" evidence="1">
    <location>
        <begin position="1728"/>
        <end position="1744"/>
    </location>
</feature>
<feature type="region of interest" description="Disordered" evidence="1">
    <location>
        <begin position="219"/>
        <end position="268"/>
    </location>
</feature>
<dbReference type="Gene3D" id="1.20.1270.60">
    <property type="entry name" value="Arfaptin homology (AH) domain/BAR domain"/>
    <property type="match status" value="1"/>
</dbReference>
<evidence type="ECO:0000313" key="4">
    <source>
        <dbReference type="Proteomes" id="UP000267821"/>
    </source>
</evidence>
<feature type="compositionally biased region" description="Low complexity" evidence="1">
    <location>
        <begin position="402"/>
        <end position="413"/>
    </location>
</feature>
<dbReference type="SUPFAM" id="SSF103657">
    <property type="entry name" value="BAR/IMD domain-like"/>
    <property type="match status" value="1"/>
</dbReference>
<feature type="compositionally biased region" description="Low complexity" evidence="1">
    <location>
        <begin position="282"/>
        <end position="302"/>
    </location>
</feature>
<feature type="domain" description="DH" evidence="2">
    <location>
        <begin position="1071"/>
        <end position="1306"/>
    </location>
</feature>
<feature type="compositionally biased region" description="Polar residues" evidence="1">
    <location>
        <begin position="29"/>
        <end position="76"/>
    </location>
</feature>
<evidence type="ECO:0000256" key="1">
    <source>
        <dbReference type="SAM" id="MobiDB-lite"/>
    </source>
</evidence>
<name>A0A3N4LWV8_9PEZI</name>
<feature type="compositionally biased region" description="Polar residues" evidence="1">
    <location>
        <begin position="1677"/>
        <end position="1701"/>
    </location>
</feature>
<feature type="region of interest" description="Disordered" evidence="1">
    <location>
        <begin position="816"/>
        <end position="926"/>
    </location>
</feature>
<gene>
    <name evidence="3" type="ORF">L211DRAFT_846193</name>
</gene>
<feature type="region of interest" description="Disordered" evidence="1">
    <location>
        <begin position="478"/>
        <end position="531"/>
    </location>
</feature>
<feature type="compositionally biased region" description="Polar residues" evidence="1">
    <location>
        <begin position="340"/>
        <end position="352"/>
    </location>
</feature>
<dbReference type="GO" id="GO:0005085">
    <property type="term" value="F:guanyl-nucleotide exchange factor activity"/>
    <property type="evidence" value="ECO:0007669"/>
    <property type="project" value="InterPro"/>
</dbReference>
<dbReference type="GO" id="GO:0031991">
    <property type="term" value="P:regulation of actomyosin contractile ring contraction"/>
    <property type="evidence" value="ECO:0007669"/>
    <property type="project" value="TreeGrafter"/>
</dbReference>
<dbReference type="STRING" id="1051890.A0A3N4LWV8"/>